<dbReference type="RefSeq" id="WP_145215826.1">
    <property type="nucleotide sequence ID" value="NZ_CP036432.1"/>
</dbReference>
<sequence>MNLLPKPSRRWTRRAFLTSMIAPLGYVGYRVAAHNQWIIATRNSRAYDIGVEPTAEQAKQSLSILIVGDTGKDTIQRKRVVDAMQKHAAWSSPGAAFLLGDNFYENGVDSVEDDRFDSDFESLFTKRRFDFPFYACLGNHDVHGNAEAQVAYSQRSERWTMPARYFKTTQTAGDTTVECVFLDTNQLVQGSREGEEQIAWVRHALSTSDADYRIVIGHHPALTGGQHELPDQISSVLPPLFAEHHVDLYISGHDHDLQMLDSGDGWKQIVSGAGSKLRSTSWIDETMFAMATAGFCWLLADTDQLSVSFYSVSERLFSTVLPRTTNRIISDVASD</sequence>
<evidence type="ECO:0000259" key="3">
    <source>
        <dbReference type="Pfam" id="PF00149"/>
    </source>
</evidence>
<dbReference type="PANTHER" id="PTHR10161:SF14">
    <property type="entry name" value="TARTRATE-RESISTANT ACID PHOSPHATASE TYPE 5"/>
    <property type="match status" value="1"/>
</dbReference>
<dbReference type="Proteomes" id="UP000318081">
    <property type="component" value="Chromosome"/>
</dbReference>
<feature type="domain" description="Calcineurin-like phosphoesterase" evidence="3">
    <location>
        <begin position="63"/>
        <end position="256"/>
    </location>
</feature>
<dbReference type="Gene3D" id="3.60.21.10">
    <property type="match status" value="1"/>
</dbReference>
<dbReference type="Pfam" id="PF00149">
    <property type="entry name" value="Metallophos"/>
    <property type="match status" value="1"/>
</dbReference>
<dbReference type="InterPro" id="IPR004843">
    <property type="entry name" value="Calcineurin-like_PHP"/>
</dbReference>
<evidence type="ECO:0000313" key="5">
    <source>
        <dbReference type="Proteomes" id="UP000318081"/>
    </source>
</evidence>
<dbReference type="InterPro" id="IPR051558">
    <property type="entry name" value="Metallophosphoesterase_PAP"/>
</dbReference>
<evidence type="ECO:0000256" key="2">
    <source>
        <dbReference type="ARBA" id="ARBA00022801"/>
    </source>
</evidence>
<keyword evidence="1" id="KW-0732">Signal</keyword>
<evidence type="ECO:0000313" key="4">
    <source>
        <dbReference type="EMBL" id="QDV85722.1"/>
    </source>
</evidence>
<keyword evidence="5" id="KW-1185">Reference proteome</keyword>
<dbReference type="EMBL" id="CP036432">
    <property type="protein sequence ID" value="QDV85722.1"/>
    <property type="molecule type" value="Genomic_DNA"/>
</dbReference>
<keyword evidence="2" id="KW-0378">Hydrolase</keyword>
<proteinExistence type="predicted"/>
<dbReference type="SUPFAM" id="SSF56300">
    <property type="entry name" value="Metallo-dependent phosphatases"/>
    <property type="match status" value="1"/>
</dbReference>
<evidence type="ECO:0000256" key="1">
    <source>
        <dbReference type="ARBA" id="ARBA00022729"/>
    </source>
</evidence>
<dbReference type="InterPro" id="IPR029052">
    <property type="entry name" value="Metallo-depent_PP-like"/>
</dbReference>
<dbReference type="PANTHER" id="PTHR10161">
    <property type="entry name" value="TARTRATE-RESISTANT ACID PHOSPHATASE TYPE 5"/>
    <property type="match status" value="1"/>
</dbReference>
<accession>A0ABX5XVH6</accession>
<name>A0ABX5XVH6_9BACT</name>
<reference evidence="4 5" key="1">
    <citation type="submission" date="2019-02" db="EMBL/GenBank/DDBJ databases">
        <title>Deep-cultivation of Planctomycetes and their phenomic and genomic characterization uncovers novel biology.</title>
        <authorList>
            <person name="Wiegand S."/>
            <person name="Jogler M."/>
            <person name="Boedeker C."/>
            <person name="Pinto D."/>
            <person name="Vollmers J."/>
            <person name="Rivas-Marin E."/>
            <person name="Kohn T."/>
            <person name="Peeters S.H."/>
            <person name="Heuer A."/>
            <person name="Rast P."/>
            <person name="Oberbeckmann S."/>
            <person name="Bunk B."/>
            <person name="Jeske O."/>
            <person name="Meyerdierks A."/>
            <person name="Storesund J.E."/>
            <person name="Kallscheuer N."/>
            <person name="Luecker S."/>
            <person name="Lage O.M."/>
            <person name="Pohl T."/>
            <person name="Merkel B.J."/>
            <person name="Hornburger P."/>
            <person name="Mueller R.-W."/>
            <person name="Bruemmer F."/>
            <person name="Labrenz M."/>
            <person name="Spormann A.M."/>
            <person name="Op den Camp H."/>
            <person name="Overmann J."/>
            <person name="Amann R."/>
            <person name="Jetten M.S.M."/>
            <person name="Mascher T."/>
            <person name="Medema M.H."/>
            <person name="Devos D.P."/>
            <person name="Kaster A.-K."/>
            <person name="Ovreas L."/>
            <person name="Rohde M."/>
            <person name="Galperin M.Y."/>
            <person name="Jogler C."/>
        </authorList>
    </citation>
    <scope>NUCLEOTIDE SEQUENCE [LARGE SCALE GENOMIC DNA]</scope>
    <source>
        <strain evidence="4 5">TBK1r</strain>
    </source>
</reference>
<gene>
    <name evidence="4" type="ORF">TBK1r_47380</name>
</gene>
<protein>
    <submittedName>
        <fullName evidence="4">Calcineurin-like phosphoesterase</fullName>
    </submittedName>
</protein>
<organism evidence="4 5">
    <name type="scientific">Stieleria magnilauensis</name>
    <dbReference type="NCBI Taxonomy" id="2527963"/>
    <lineage>
        <taxon>Bacteria</taxon>
        <taxon>Pseudomonadati</taxon>
        <taxon>Planctomycetota</taxon>
        <taxon>Planctomycetia</taxon>
        <taxon>Pirellulales</taxon>
        <taxon>Pirellulaceae</taxon>
        <taxon>Stieleria</taxon>
    </lineage>
</organism>